<comment type="similarity">
    <text evidence="1">Belongs to the sulfur carrier protein TusA family.</text>
</comment>
<dbReference type="Gene3D" id="3.30.110.40">
    <property type="entry name" value="TusA-like domain"/>
    <property type="match status" value="1"/>
</dbReference>
<dbReference type="Proteomes" id="UP000010164">
    <property type="component" value="Unassembled WGS sequence"/>
</dbReference>
<sequence>MSDQPVDLLVDASGLQCPLPLLKTRQALRHLAPGQLLSVTATDEASSRDIPAYLGQSPHQLVRCQHDDDGYTFLIRRGEEP</sequence>
<dbReference type="InterPro" id="IPR036868">
    <property type="entry name" value="TusA-like_sf"/>
</dbReference>
<proteinExistence type="inferred from homology"/>
<feature type="domain" description="UPF0033" evidence="2">
    <location>
        <begin position="10"/>
        <end position="34"/>
    </location>
</feature>
<evidence type="ECO:0000256" key="1">
    <source>
        <dbReference type="ARBA" id="ARBA00008984"/>
    </source>
</evidence>
<comment type="caution">
    <text evidence="3">The sequence shown here is derived from an EMBL/GenBank/DDBJ whole genome shotgun (WGS) entry which is preliminary data.</text>
</comment>
<reference evidence="3 4" key="1">
    <citation type="journal article" date="2012" name="J. Bacteriol.">
        <title>Genome Sequence of the Alkane-Degrading Bacterium Alcanivorax hongdengensis Type Strain A-11-3.</title>
        <authorList>
            <person name="Lai Q."/>
            <person name="Shao Z."/>
        </authorList>
    </citation>
    <scope>NUCLEOTIDE SEQUENCE [LARGE SCALE GENOMIC DNA]</scope>
    <source>
        <strain evidence="3 4">A-11-3</strain>
    </source>
</reference>
<dbReference type="InterPro" id="IPR001455">
    <property type="entry name" value="TusA-like"/>
</dbReference>
<accession>L0WDY1</accession>
<dbReference type="OrthoDB" id="9797551at2"/>
<dbReference type="eggNOG" id="COG0425">
    <property type="taxonomic scope" value="Bacteria"/>
</dbReference>
<dbReference type="SUPFAM" id="SSF64307">
    <property type="entry name" value="SirA-like"/>
    <property type="match status" value="1"/>
</dbReference>
<dbReference type="CDD" id="cd00291">
    <property type="entry name" value="SirA_YedF_YeeD"/>
    <property type="match status" value="1"/>
</dbReference>
<gene>
    <name evidence="3" type="ORF">A11A3_10881</name>
</gene>
<dbReference type="Pfam" id="PF01206">
    <property type="entry name" value="TusA"/>
    <property type="match status" value="1"/>
</dbReference>
<dbReference type="PANTHER" id="PTHR33279:SF6">
    <property type="entry name" value="SULFUR CARRIER PROTEIN YEDF-RELATED"/>
    <property type="match status" value="1"/>
</dbReference>
<dbReference type="PATRIC" id="fig|1177179.3.peg.2173"/>
<organism evidence="3 4">
    <name type="scientific">Alcanivorax hongdengensis A-11-3</name>
    <dbReference type="NCBI Taxonomy" id="1177179"/>
    <lineage>
        <taxon>Bacteria</taxon>
        <taxon>Pseudomonadati</taxon>
        <taxon>Pseudomonadota</taxon>
        <taxon>Gammaproteobacteria</taxon>
        <taxon>Oceanospirillales</taxon>
        <taxon>Alcanivoracaceae</taxon>
        <taxon>Alcanivorax</taxon>
    </lineage>
</organism>
<name>L0WDY1_9GAMM</name>
<dbReference type="AlphaFoldDB" id="L0WDY1"/>
<keyword evidence="4" id="KW-1185">Reference proteome</keyword>
<evidence type="ECO:0000259" key="2">
    <source>
        <dbReference type="PROSITE" id="PS01148"/>
    </source>
</evidence>
<dbReference type="RefSeq" id="WP_008929353.1">
    <property type="nucleotide sequence ID" value="NZ_AMRJ01000016.1"/>
</dbReference>
<dbReference type="STRING" id="1177179.A11A3_10881"/>
<dbReference type="PANTHER" id="PTHR33279">
    <property type="entry name" value="SULFUR CARRIER PROTEIN YEDF-RELATED"/>
    <property type="match status" value="1"/>
</dbReference>
<evidence type="ECO:0000313" key="3">
    <source>
        <dbReference type="EMBL" id="EKF74005.1"/>
    </source>
</evidence>
<dbReference type="PROSITE" id="PS01148">
    <property type="entry name" value="UPF0033"/>
    <property type="match status" value="1"/>
</dbReference>
<dbReference type="EMBL" id="AMRJ01000016">
    <property type="protein sequence ID" value="EKF74005.1"/>
    <property type="molecule type" value="Genomic_DNA"/>
</dbReference>
<protein>
    <recommendedName>
        <fullName evidence="2">UPF0033 domain-containing protein</fullName>
    </recommendedName>
</protein>
<evidence type="ECO:0000313" key="4">
    <source>
        <dbReference type="Proteomes" id="UP000010164"/>
    </source>
</evidence>